<evidence type="ECO:0000256" key="3">
    <source>
        <dbReference type="ARBA" id="ARBA00022449"/>
    </source>
</evidence>
<dbReference type="GO" id="GO:0016020">
    <property type="term" value="C:membrane"/>
    <property type="evidence" value="ECO:0007669"/>
    <property type="project" value="UniProtKB-SubCell"/>
</dbReference>
<keyword evidence="4" id="KW-0106">Calcium</keyword>
<dbReference type="GO" id="GO:0006874">
    <property type="term" value="P:intracellular calcium ion homeostasis"/>
    <property type="evidence" value="ECO:0007669"/>
    <property type="project" value="TreeGrafter"/>
</dbReference>
<dbReference type="Proteomes" id="UP001321473">
    <property type="component" value="Unassembled WGS sequence"/>
</dbReference>
<dbReference type="Gene3D" id="1.20.1420.30">
    <property type="entry name" value="NCX, central ion-binding region"/>
    <property type="match status" value="2"/>
</dbReference>
<dbReference type="PANTHER" id="PTHR12266">
    <property type="entry name" value="NA+/CA2+ K+ INDEPENDENT EXCHANGER"/>
    <property type="match status" value="1"/>
</dbReference>
<evidence type="ECO:0000256" key="6">
    <source>
        <dbReference type="ARBA" id="ARBA00022989"/>
    </source>
</evidence>
<feature type="transmembrane region" description="Helical" evidence="8">
    <location>
        <begin position="368"/>
        <end position="386"/>
    </location>
</feature>
<accession>A0AAQ4D8N4</accession>
<dbReference type="PANTHER" id="PTHR12266:SF0">
    <property type="entry name" value="MITOCHONDRIAL SODIUM_CALCIUM EXCHANGER PROTEIN"/>
    <property type="match status" value="1"/>
</dbReference>
<keyword evidence="4" id="KW-0109">Calcium transport</keyword>
<protein>
    <recommendedName>
        <fullName evidence="9">Sodium/calcium exchanger membrane region domain-containing protein</fullName>
    </recommendedName>
</protein>
<feature type="transmembrane region" description="Helical" evidence="8">
    <location>
        <begin position="476"/>
        <end position="494"/>
    </location>
</feature>
<reference evidence="10 11" key="1">
    <citation type="journal article" date="2023" name="Arcadia Sci">
        <title>De novo assembly of a long-read Amblyomma americanum tick genome.</title>
        <authorList>
            <person name="Chou S."/>
            <person name="Poskanzer K.E."/>
            <person name="Rollins M."/>
            <person name="Thuy-Boun P.S."/>
        </authorList>
    </citation>
    <scope>NUCLEOTIDE SEQUENCE [LARGE SCALE GENOMIC DNA]</scope>
    <source>
        <strain evidence="10">F_SG_1</strain>
        <tissue evidence="10">Salivary glands</tissue>
    </source>
</reference>
<dbReference type="AlphaFoldDB" id="A0AAQ4D8N4"/>
<evidence type="ECO:0000256" key="5">
    <source>
        <dbReference type="ARBA" id="ARBA00022692"/>
    </source>
</evidence>
<feature type="transmembrane region" description="Helical" evidence="8">
    <location>
        <begin position="340"/>
        <end position="356"/>
    </location>
</feature>
<keyword evidence="6 8" id="KW-1133">Transmembrane helix</keyword>
<feature type="domain" description="Sodium/calcium exchanger membrane region" evidence="9">
    <location>
        <begin position="54"/>
        <end position="194"/>
    </location>
</feature>
<evidence type="ECO:0000313" key="10">
    <source>
        <dbReference type="EMBL" id="KAK8758824.1"/>
    </source>
</evidence>
<evidence type="ECO:0000256" key="8">
    <source>
        <dbReference type="SAM" id="Phobius"/>
    </source>
</evidence>
<feature type="transmembrane region" description="Helical" evidence="8">
    <location>
        <begin position="179"/>
        <end position="199"/>
    </location>
</feature>
<evidence type="ECO:0000256" key="2">
    <source>
        <dbReference type="ARBA" id="ARBA00022448"/>
    </source>
</evidence>
<feature type="domain" description="Sodium/calcium exchanger membrane region" evidence="9">
    <location>
        <begin position="371"/>
        <end position="437"/>
    </location>
</feature>
<sequence>MASCARVHDLNGTALQCAFVRATADCGANDAWLAYTAFAYCGPLAPYLPLAAEALWLALLFLVLGTTADDFLCPALVVVSRTMRLSESVAGVTLLAFGNGAPDIISSLAGVEQSRPALVVGELLGAGTFVTAVVAGTVFLLCRFSLEPAPFLRDAVFYLGASFWTFWLFYAGAVTLGHAVGFLALYGSYIAVVLAGHILRAREEQQRRLSVASSGRRSSTGSMHRHHEHAIAAFMQASHEAERRVSTERVPLLPPPADPWAEFLAQLVPWDPAEWAERSVAGKVYDVVAFPLRFALVLTVPVVDYADARDNWCRPLNTLHCITAPVFAVAVLGFEVGNAWALAALAGAAVALLVWFSSSFESAPRYHFAFGYAGFALSVLWIYGVARELLGLLRTLGLVAAVSDAVLGLTVLAWGNSLGDLVTNVAVARQPYPRRGLAGFVRALLGRGLNCGGQVLLVFFRPLLAQRKHCDGHLTYLPGAACELAAVAGLPLVYRTKPPSSASRRRGRH</sequence>
<gene>
    <name evidence="10" type="ORF">V5799_003543</name>
</gene>
<evidence type="ECO:0000313" key="11">
    <source>
        <dbReference type="Proteomes" id="UP001321473"/>
    </source>
</evidence>
<keyword evidence="7 8" id="KW-0472">Membrane</keyword>
<name>A0AAQ4D8N4_AMBAM</name>
<keyword evidence="2" id="KW-0813">Transport</keyword>
<keyword evidence="11" id="KW-1185">Reference proteome</keyword>
<dbReference type="InterPro" id="IPR044880">
    <property type="entry name" value="NCX_ion-bd_dom_sf"/>
</dbReference>
<comment type="caution">
    <text evidence="10">The sequence shown here is derived from an EMBL/GenBank/DDBJ whole genome shotgun (WGS) entry which is preliminary data.</text>
</comment>
<keyword evidence="5 8" id="KW-0812">Transmembrane</keyword>
<keyword evidence="4" id="KW-0406">Ion transport</keyword>
<feature type="transmembrane region" description="Helical" evidence="8">
    <location>
        <begin position="156"/>
        <end position="173"/>
    </location>
</feature>
<evidence type="ECO:0000259" key="9">
    <source>
        <dbReference type="Pfam" id="PF01699"/>
    </source>
</evidence>
<dbReference type="InterPro" id="IPR051359">
    <property type="entry name" value="CaCA_antiporter"/>
</dbReference>
<feature type="transmembrane region" description="Helical" evidence="8">
    <location>
        <begin position="392"/>
        <end position="414"/>
    </location>
</feature>
<dbReference type="InterPro" id="IPR004837">
    <property type="entry name" value="NaCa_Exmemb"/>
</dbReference>
<proteinExistence type="predicted"/>
<dbReference type="GO" id="GO:0005432">
    <property type="term" value="F:calcium:sodium antiporter activity"/>
    <property type="evidence" value="ECO:0007669"/>
    <property type="project" value="TreeGrafter"/>
</dbReference>
<evidence type="ECO:0000256" key="4">
    <source>
        <dbReference type="ARBA" id="ARBA00022568"/>
    </source>
</evidence>
<dbReference type="Pfam" id="PF01699">
    <property type="entry name" value="Na_Ca_ex"/>
    <property type="match status" value="2"/>
</dbReference>
<feature type="transmembrane region" description="Helical" evidence="8">
    <location>
        <begin position="89"/>
        <end position="111"/>
    </location>
</feature>
<organism evidence="10 11">
    <name type="scientific">Amblyomma americanum</name>
    <name type="common">Lone star tick</name>
    <dbReference type="NCBI Taxonomy" id="6943"/>
    <lineage>
        <taxon>Eukaryota</taxon>
        <taxon>Metazoa</taxon>
        <taxon>Ecdysozoa</taxon>
        <taxon>Arthropoda</taxon>
        <taxon>Chelicerata</taxon>
        <taxon>Arachnida</taxon>
        <taxon>Acari</taxon>
        <taxon>Parasitiformes</taxon>
        <taxon>Ixodida</taxon>
        <taxon>Ixodoidea</taxon>
        <taxon>Ixodidae</taxon>
        <taxon>Amblyomminae</taxon>
        <taxon>Amblyomma</taxon>
    </lineage>
</organism>
<comment type="subcellular location">
    <subcellularLocation>
        <location evidence="1">Membrane</location>
        <topology evidence="1">Multi-pass membrane protein</topology>
    </subcellularLocation>
</comment>
<evidence type="ECO:0000256" key="7">
    <source>
        <dbReference type="ARBA" id="ARBA00023136"/>
    </source>
</evidence>
<feature type="transmembrane region" description="Helical" evidence="8">
    <location>
        <begin position="54"/>
        <end position="77"/>
    </location>
</feature>
<dbReference type="EMBL" id="JARKHS020033666">
    <property type="protein sequence ID" value="KAK8758824.1"/>
    <property type="molecule type" value="Genomic_DNA"/>
</dbReference>
<keyword evidence="3" id="KW-0050">Antiport</keyword>
<feature type="transmembrane region" description="Helical" evidence="8">
    <location>
        <begin position="123"/>
        <end position="144"/>
    </location>
</feature>
<evidence type="ECO:0000256" key="1">
    <source>
        <dbReference type="ARBA" id="ARBA00004141"/>
    </source>
</evidence>